<dbReference type="Proteomes" id="UP000051386">
    <property type="component" value="Unassembled WGS sequence"/>
</dbReference>
<dbReference type="InterPro" id="IPR014057">
    <property type="entry name" value="HI1420"/>
</dbReference>
<proteinExistence type="predicted"/>
<evidence type="ECO:0000313" key="1">
    <source>
        <dbReference type="EMBL" id="KRG74581.1"/>
    </source>
</evidence>
<gene>
    <name evidence="1" type="ORF">ABB28_07205</name>
</gene>
<protein>
    <submittedName>
        <fullName evidence="1">Uncharacterized protein</fullName>
    </submittedName>
</protein>
<reference evidence="1 2" key="1">
    <citation type="submission" date="2015-05" db="EMBL/GenBank/DDBJ databases">
        <title>Genome sequencing and analysis of members of genus Stenotrophomonas.</title>
        <authorList>
            <person name="Patil P.P."/>
            <person name="Midha S."/>
            <person name="Patil P.B."/>
        </authorList>
    </citation>
    <scope>NUCLEOTIDE SEQUENCE [LARGE SCALE GENOMIC DNA]</scope>
    <source>
        <strain evidence="1 2">DSM 21508</strain>
    </source>
</reference>
<sequence>MTPYESAKAQLENRHAAEMADYLDDRLHMIHYDETTFARSLLLVSELHGIGHVARECGLSDDALRRQLGGSRPLYLDNVLGVVRALGIQLRVQPIQRGSA</sequence>
<dbReference type="PATRIC" id="fig|517011.3.peg.1065"/>
<comment type="caution">
    <text evidence="1">The sequence shown here is derived from an EMBL/GenBank/DDBJ whole genome shotgun (WGS) entry which is preliminary data.</text>
</comment>
<organism evidence="1 2">
    <name type="scientific">Stenotrophomonas chelatiphaga</name>
    <dbReference type="NCBI Taxonomy" id="517011"/>
    <lineage>
        <taxon>Bacteria</taxon>
        <taxon>Pseudomonadati</taxon>
        <taxon>Pseudomonadota</taxon>
        <taxon>Gammaproteobacteria</taxon>
        <taxon>Lysobacterales</taxon>
        <taxon>Lysobacteraceae</taxon>
        <taxon>Stenotrophomonas</taxon>
    </lineage>
</organism>
<dbReference type="RefSeq" id="WP_057507980.1">
    <property type="nucleotide sequence ID" value="NZ_LDJK01000023.1"/>
</dbReference>
<accession>A0A0R0CZD6</accession>
<keyword evidence="2" id="KW-1185">Reference proteome</keyword>
<evidence type="ECO:0000313" key="2">
    <source>
        <dbReference type="Proteomes" id="UP000051386"/>
    </source>
</evidence>
<dbReference type="AlphaFoldDB" id="A0A0R0CZD6"/>
<name>A0A0R0CZD6_9GAMM</name>
<dbReference type="EMBL" id="LDJK01000023">
    <property type="protein sequence ID" value="KRG74581.1"/>
    <property type="molecule type" value="Genomic_DNA"/>
</dbReference>
<dbReference type="Pfam" id="PF21716">
    <property type="entry name" value="dnstrm_HI1420"/>
    <property type="match status" value="1"/>
</dbReference>